<evidence type="ECO:0000256" key="4">
    <source>
        <dbReference type="ARBA" id="ARBA00022729"/>
    </source>
</evidence>
<keyword evidence="4" id="KW-0732">Signal</keyword>
<reference evidence="14 15" key="1">
    <citation type="journal article" date="2018" name="Gigascience">
        <title>Genomes of trombidid mites reveal novel predicted allergens and laterally-transferred genes associated with secondary metabolism.</title>
        <authorList>
            <person name="Dong X."/>
            <person name="Chaisiri K."/>
            <person name="Xia D."/>
            <person name="Armstrong S.D."/>
            <person name="Fang Y."/>
            <person name="Donnelly M.J."/>
            <person name="Kadowaki T."/>
            <person name="McGarry J.W."/>
            <person name="Darby A.C."/>
            <person name="Makepeace B.L."/>
        </authorList>
    </citation>
    <scope>NUCLEOTIDE SEQUENCE [LARGE SCALE GENOMIC DNA]</scope>
    <source>
        <strain evidence="14">UoL-UT</strain>
    </source>
</reference>
<evidence type="ECO:0000256" key="7">
    <source>
        <dbReference type="ARBA" id="ARBA00023180"/>
    </source>
</evidence>
<dbReference type="GO" id="GO:0006491">
    <property type="term" value="P:N-glycan processing"/>
    <property type="evidence" value="ECO:0007669"/>
    <property type="project" value="TreeGrafter"/>
</dbReference>
<dbReference type="InterPro" id="IPR017853">
    <property type="entry name" value="GH"/>
</dbReference>
<dbReference type="Gene3D" id="2.60.40.1180">
    <property type="entry name" value="Golgi alpha-mannosidase II"/>
    <property type="match status" value="2"/>
</dbReference>
<keyword evidence="7" id="KW-0325">Glycoprotein</keyword>
<dbReference type="Pfam" id="PF01055">
    <property type="entry name" value="Glyco_hydro_31_2nd"/>
    <property type="match status" value="1"/>
</dbReference>
<evidence type="ECO:0000256" key="5">
    <source>
        <dbReference type="ARBA" id="ARBA00022801"/>
    </source>
</evidence>
<name>A0A443SPU7_9ACAR</name>
<evidence type="ECO:0000313" key="14">
    <source>
        <dbReference type="EMBL" id="RWS29559.1"/>
    </source>
</evidence>
<evidence type="ECO:0000256" key="9">
    <source>
        <dbReference type="ARBA" id="ARBA00042895"/>
    </source>
</evidence>
<dbReference type="SUPFAM" id="SSF51011">
    <property type="entry name" value="Glycosyl hydrolase domain"/>
    <property type="match status" value="1"/>
</dbReference>
<keyword evidence="15" id="KW-1185">Reference proteome</keyword>
<comment type="subcellular location">
    <subcellularLocation>
        <location evidence="1">Endoplasmic reticulum</location>
    </subcellularLocation>
</comment>
<comment type="similarity">
    <text evidence="3 10">Belongs to the glycosyl hydrolase 31 family.</text>
</comment>
<dbReference type="InterPro" id="IPR013780">
    <property type="entry name" value="Glyco_hydro_b"/>
</dbReference>
<dbReference type="VEuPathDB" id="VectorBase:LDEU002482"/>
<gene>
    <name evidence="14" type="ORF">B4U80_07415</name>
</gene>
<dbReference type="InterPro" id="IPR000322">
    <property type="entry name" value="Glyco_hydro_31_TIM"/>
</dbReference>
<dbReference type="CDD" id="cd06603">
    <property type="entry name" value="GH31_GANC_GANAB_alpha"/>
    <property type="match status" value="1"/>
</dbReference>
<dbReference type="GO" id="GO:0030246">
    <property type="term" value="F:carbohydrate binding"/>
    <property type="evidence" value="ECO:0007669"/>
    <property type="project" value="InterPro"/>
</dbReference>
<evidence type="ECO:0000256" key="2">
    <source>
        <dbReference type="ARBA" id="ARBA00004833"/>
    </source>
</evidence>
<dbReference type="CDD" id="cd14752">
    <property type="entry name" value="GH31_N"/>
    <property type="match status" value="1"/>
</dbReference>
<keyword evidence="5 10" id="KW-0378">Hydrolase</keyword>
<dbReference type="Gene3D" id="2.60.40.1760">
    <property type="entry name" value="glycosyl hydrolase (family 31)"/>
    <property type="match status" value="1"/>
</dbReference>
<dbReference type="PANTHER" id="PTHR22762:SF54">
    <property type="entry name" value="BCDNA.GH04962"/>
    <property type="match status" value="1"/>
</dbReference>
<dbReference type="GO" id="GO:0005975">
    <property type="term" value="P:carbohydrate metabolic process"/>
    <property type="evidence" value="ECO:0007669"/>
    <property type="project" value="InterPro"/>
</dbReference>
<dbReference type="GO" id="GO:0005783">
    <property type="term" value="C:endoplasmic reticulum"/>
    <property type="evidence" value="ECO:0007669"/>
    <property type="project" value="UniProtKB-SubCell"/>
</dbReference>
<dbReference type="AlphaFoldDB" id="A0A443SPU7"/>
<evidence type="ECO:0000259" key="11">
    <source>
        <dbReference type="Pfam" id="PF01055"/>
    </source>
</evidence>
<evidence type="ECO:0000259" key="12">
    <source>
        <dbReference type="Pfam" id="PF13802"/>
    </source>
</evidence>
<evidence type="ECO:0000256" key="3">
    <source>
        <dbReference type="ARBA" id="ARBA00007806"/>
    </source>
</evidence>
<dbReference type="InterPro" id="IPR025887">
    <property type="entry name" value="Glyco_hydro_31_N_dom"/>
</dbReference>
<dbReference type="PANTHER" id="PTHR22762">
    <property type="entry name" value="ALPHA-GLUCOSIDASE"/>
    <property type="match status" value="1"/>
</dbReference>
<dbReference type="Gene3D" id="3.20.20.80">
    <property type="entry name" value="Glycosidases"/>
    <property type="match status" value="2"/>
</dbReference>
<evidence type="ECO:0000256" key="6">
    <source>
        <dbReference type="ARBA" id="ARBA00022824"/>
    </source>
</evidence>
<keyword evidence="8 10" id="KW-0326">Glycosidase</keyword>
<feature type="domain" description="Glycoside hydrolase family 31 N-terminal" evidence="12">
    <location>
        <begin position="51"/>
        <end position="268"/>
    </location>
</feature>
<feature type="domain" description="Glycoside hydrolase family 31 TIM barrel" evidence="11">
    <location>
        <begin position="328"/>
        <end position="658"/>
    </location>
</feature>
<dbReference type="InterPro" id="IPR011013">
    <property type="entry name" value="Gal_mutarotase_sf_dom"/>
</dbReference>
<evidence type="ECO:0000256" key="8">
    <source>
        <dbReference type="ARBA" id="ARBA00023295"/>
    </source>
</evidence>
<keyword evidence="6" id="KW-0256">Endoplasmic reticulum</keyword>
<dbReference type="Pfam" id="PF21365">
    <property type="entry name" value="Glyco_hydro_31_3rd"/>
    <property type="match status" value="1"/>
</dbReference>
<feature type="domain" description="Glycosyl hydrolase family 31 C-terminal" evidence="13">
    <location>
        <begin position="666"/>
        <end position="755"/>
    </location>
</feature>
<dbReference type="Pfam" id="PF13802">
    <property type="entry name" value="Gal_mutarotas_2"/>
    <property type="match status" value="1"/>
</dbReference>
<comment type="pathway">
    <text evidence="2">Glycan metabolism; N-glycan metabolism.</text>
</comment>
<dbReference type="SUPFAM" id="SSF74650">
    <property type="entry name" value="Galactose mutarotase-like"/>
    <property type="match status" value="1"/>
</dbReference>
<dbReference type="InterPro" id="IPR048395">
    <property type="entry name" value="Glyco_hydro_31_C"/>
</dbReference>
<dbReference type="GO" id="GO:0090599">
    <property type="term" value="F:alpha-glucosidase activity"/>
    <property type="evidence" value="ECO:0007669"/>
    <property type="project" value="UniProtKB-ARBA"/>
</dbReference>
<dbReference type="OrthoDB" id="3237269at2759"/>
<dbReference type="Proteomes" id="UP000288716">
    <property type="component" value="Unassembled WGS sequence"/>
</dbReference>
<feature type="non-terminal residue" evidence="14">
    <location>
        <position position="1"/>
    </location>
</feature>
<accession>A0A443SPU7</accession>
<dbReference type="STRING" id="299467.A0A443SPU7"/>
<dbReference type="FunFam" id="2.60.40.1180:FF:000023">
    <property type="entry name" value="neutral alpha-glucosidase AB isoform X2"/>
    <property type="match status" value="1"/>
</dbReference>
<organism evidence="14 15">
    <name type="scientific">Leptotrombidium deliense</name>
    <dbReference type="NCBI Taxonomy" id="299467"/>
    <lineage>
        <taxon>Eukaryota</taxon>
        <taxon>Metazoa</taxon>
        <taxon>Ecdysozoa</taxon>
        <taxon>Arthropoda</taxon>
        <taxon>Chelicerata</taxon>
        <taxon>Arachnida</taxon>
        <taxon>Acari</taxon>
        <taxon>Acariformes</taxon>
        <taxon>Trombidiformes</taxon>
        <taxon>Prostigmata</taxon>
        <taxon>Anystina</taxon>
        <taxon>Parasitengona</taxon>
        <taxon>Trombiculoidea</taxon>
        <taxon>Trombiculidae</taxon>
        <taxon>Leptotrombidium</taxon>
    </lineage>
</organism>
<evidence type="ECO:0000256" key="10">
    <source>
        <dbReference type="RuleBase" id="RU361185"/>
    </source>
</evidence>
<proteinExistence type="inferred from homology"/>
<evidence type="ECO:0000256" key="1">
    <source>
        <dbReference type="ARBA" id="ARBA00004240"/>
    </source>
</evidence>
<evidence type="ECO:0000313" key="15">
    <source>
        <dbReference type="Proteomes" id="UP000288716"/>
    </source>
</evidence>
<evidence type="ECO:0000259" key="13">
    <source>
        <dbReference type="Pfam" id="PF21365"/>
    </source>
</evidence>
<protein>
    <recommendedName>
        <fullName evidence="9">Glucosidase II subunit alpha</fullName>
    </recommendedName>
</protein>
<dbReference type="SUPFAM" id="SSF51445">
    <property type="entry name" value="(Trans)glycosidases"/>
    <property type="match status" value="1"/>
</dbReference>
<comment type="caution">
    <text evidence="14">The sequence shown here is derived from an EMBL/GenBank/DDBJ whole genome shotgun (WGS) entry which is preliminary data.</text>
</comment>
<dbReference type="EMBL" id="NCKV01000859">
    <property type="protein sequence ID" value="RWS29559.1"/>
    <property type="molecule type" value="Genomic_DNA"/>
</dbReference>
<sequence>RNRELKQDYSQWHLMPETVREKEDKLGIDAHLKHHTFGVILKLELFAVLEDASVLRMKINELKSERGRYEATDALVDNIKYSKLDLLSSDANGFEVAFGSGNNRHTAKVASTPFRIDIYNGETLVMSGNQHGLFNFEHFRHKHEHTESPPKDFDPEDWNPELDDEPDYLWEETFKTFTDSKPYGPMSVGMDISFIGFDHVYGIPEHADSFALKNTKEGDPYRLYNLDVFEYELNSPMALYGSVPFMVAHSAERTVGLLWLNPSETWVDIQPSSVAGASGILANLVSGDTKSRLTHWISETGVIDAWFMLGPKPADVMAQNAKITGTVAMPPYYSIGHHQCRWNYFTEKEVSEVNSGFDEHDIPLDAIWLDIEYTKGRSKKYFTWDPISFSDPKTLTSNLTSKGRRLITIIDPHLKKDSDYAIYNEAVQNNYLVKTKEGNDYEGWCWPGASMYADYVNPATREWWASKFNPEFFPGFEGGLVDIWNDMNEPSVFNGPETTAPKDLRHHEGWEHRDVHNMYGYLMVKATHSGLVAHRHNLRPFILTRSFFVGSQRYCAAWTGDNMAKWDHLRIVVPMLLSMSIVGMSFAGADVPGFFFNPESEELVVRWYQAGTFQPFFRAHAHLDTNRREPWTFSEQTKQLIRSSIRTRYAYLPYMYTLVYENHITGMPVMQPLWFQFTSDVNTFAIDDSYMLGDSLLVFPVTGNGVSSIKVYFPGKDSDLWLHIESNKIYNGGNHAIVMVSLSTIPFFQKGGTILAKRERIRRSAALTLNDPFTFDIFLEPRRRSASGRLYLDDGYTFDYQNGQFLYSNMTFEKNILTYSANGKFVTKSWLEKVVLYRCPNKPTAVEVKLGDSTFSLDSKYDFHKQILVIRKPGVSLGDSWQIELKF</sequence>